<organism evidence="2 3">
    <name type="scientific">Hymenolepis diminuta</name>
    <name type="common">Rat tapeworm</name>
    <dbReference type="NCBI Taxonomy" id="6216"/>
    <lineage>
        <taxon>Eukaryota</taxon>
        <taxon>Metazoa</taxon>
        <taxon>Spiralia</taxon>
        <taxon>Lophotrochozoa</taxon>
        <taxon>Platyhelminthes</taxon>
        <taxon>Cestoda</taxon>
        <taxon>Eucestoda</taxon>
        <taxon>Cyclophyllidea</taxon>
        <taxon>Hymenolepididae</taxon>
        <taxon>Hymenolepis</taxon>
    </lineage>
</organism>
<evidence type="ECO:0000313" key="3">
    <source>
        <dbReference type="Proteomes" id="UP000321570"/>
    </source>
</evidence>
<feature type="compositionally biased region" description="Polar residues" evidence="1">
    <location>
        <begin position="87"/>
        <end position="98"/>
    </location>
</feature>
<keyword evidence="3" id="KW-1185">Reference proteome</keyword>
<accession>A0A564ZD42</accession>
<feature type="region of interest" description="Disordered" evidence="1">
    <location>
        <begin position="59"/>
        <end position="98"/>
    </location>
</feature>
<reference evidence="2 3" key="1">
    <citation type="submission" date="2019-07" db="EMBL/GenBank/DDBJ databases">
        <authorList>
            <person name="Jastrzebski P J."/>
            <person name="Paukszto L."/>
            <person name="Jastrzebski P J."/>
        </authorList>
    </citation>
    <scope>NUCLEOTIDE SEQUENCE [LARGE SCALE GENOMIC DNA]</scope>
    <source>
        <strain evidence="2 3">WMS-il1</strain>
    </source>
</reference>
<dbReference type="EMBL" id="CABIJS010000718">
    <property type="protein sequence ID" value="VUZ57417.1"/>
    <property type="molecule type" value="Genomic_DNA"/>
</dbReference>
<feature type="compositionally biased region" description="Basic and acidic residues" evidence="1">
    <location>
        <begin position="59"/>
        <end position="72"/>
    </location>
</feature>
<dbReference type="Proteomes" id="UP000321570">
    <property type="component" value="Unassembled WGS sequence"/>
</dbReference>
<evidence type="ECO:0000256" key="1">
    <source>
        <dbReference type="SAM" id="MobiDB-lite"/>
    </source>
</evidence>
<proteinExistence type="predicted"/>
<dbReference type="AlphaFoldDB" id="A0A564ZD42"/>
<name>A0A564ZD42_HYMDI</name>
<gene>
    <name evidence="2" type="ORF">WMSIL1_LOCUS14858</name>
</gene>
<evidence type="ECO:0000313" key="2">
    <source>
        <dbReference type="EMBL" id="VUZ57417.1"/>
    </source>
</evidence>
<protein>
    <submittedName>
        <fullName evidence="2">Uncharacterized protein</fullName>
    </submittedName>
</protein>
<sequence length="159" mass="18666">MSAVLDRFRAQFSFSSFPKNGFILNDEDLEELLPTYPQTLARPLQIRAILPQDNFLLRSQEERKKKPKESKSKVSNFCGLKGRRSKNNAGQFTNSNSIWPESEDRFFEMKSSPLLQFFDRLFRLITTMKIKRSGPRAPLKFSNPRHNRLQEDEFDAFDK</sequence>